<accession>A0A4U5NYE8</accession>
<feature type="compositionally biased region" description="Low complexity" evidence="1">
    <location>
        <begin position="9"/>
        <end position="22"/>
    </location>
</feature>
<comment type="caution">
    <text evidence="2">The sequence shown here is derived from an EMBL/GenBank/DDBJ whole genome shotgun (WGS) entry which is preliminary data.</text>
</comment>
<dbReference type="EMBL" id="AZBU02000003">
    <property type="protein sequence ID" value="TKR88333.1"/>
    <property type="molecule type" value="Genomic_DNA"/>
</dbReference>
<reference evidence="2 3" key="2">
    <citation type="journal article" date="2019" name="G3 (Bethesda)">
        <title>Hybrid Assembly of the Genome of the Entomopathogenic Nematode Steinernema carpocapsae Identifies the X-Chromosome.</title>
        <authorList>
            <person name="Serra L."/>
            <person name="Macchietto M."/>
            <person name="Macias-Munoz A."/>
            <person name="McGill C.J."/>
            <person name="Rodriguez I.M."/>
            <person name="Rodriguez B."/>
            <person name="Murad R."/>
            <person name="Mortazavi A."/>
        </authorList>
    </citation>
    <scope>NUCLEOTIDE SEQUENCE [LARGE SCALE GENOMIC DNA]</scope>
    <source>
        <strain evidence="2 3">ALL</strain>
    </source>
</reference>
<protein>
    <submittedName>
        <fullName evidence="2">Uncharacterized protein</fullName>
    </submittedName>
</protein>
<organism evidence="2 3">
    <name type="scientific">Steinernema carpocapsae</name>
    <name type="common">Entomopathogenic nematode</name>
    <dbReference type="NCBI Taxonomy" id="34508"/>
    <lineage>
        <taxon>Eukaryota</taxon>
        <taxon>Metazoa</taxon>
        <taxon>Ecdysozoa</taxon>
        <taxon>Nematoda</taxon>
        <taxon>Chromadorea</taxon>
        <taxon>Rhabditida</taxon>
        <taxon>Tylenchina</taxon>
        <taxon>Panagrolaimomorpha</taxon>
        <taxon>Strongyloidoidea</taxon>
        <taxon>Steinernematidae</taxon>
        <taxon>Steinernema</taxon>
    </lineage>
</organism>
<evidence type="ECO:0000313" key="2">
    <source>
        <dbReference type="EMBL" id="TKR88333.1"/>
    </source>
</evidence>
<sequence length="78" mass="8707">MSFTGSFGSPESAPTSSLSRSSSRIKQLKQWPSMHIVSRVKRTVSGQEDLTTLGLSDTQPVRFVKKVRNFRILKLSPI</sequence>
<dbReference type="AlphaFoldDB" id="A0A4U5NYE8"/>
<name>A0A4U5NYE8_STECR</name>
<dbReference type="Proteomes" id="UP000298663">
    <property type="component" value="Unassembled WGS sequence"/>
</dbReference>
<keyword evidence="3" id="KW-1185">Reference proteome</keyword>
<feature type="region of interest" description="Disordered" evidence="1">
    <location>
        <begin position="1"/>
        <end position="29"/>
    </location>
</feature>
<proteinExistence type="predicted"/>
<evidence type="ECO:0000256" key="1">
    <source>
        <dbReference type="SAM" id="MobiDB-lite"/>
    </source>
</evidence>
<evidence type="ECO:0000313" key="3">
    <source>
        <dbReference type="Proteomes" id="UP000298663"/>
    </source>
</evidence>
<reference evidence="2 3" key="1">
    <citation type="journal article" date="2015" name="Genome Biol.">
        <title>Comparative genomics of Steinernema reveals deeply conserved gene regulatory networks.</title>
        <authorList>
            <person name="Dillman A.R."/>
            <person name="Macchietto M."/>
            <person name="Porter C.F."/>
            <person name="Rogers A."/>
            <person name="Williams B."/>
            <person name="Antoshechkin I."/>
            <person name="Lee M.M."/>
            <person name="Goodwin Z."/>
            <person name="Lu X."/>
            <person name="Lewis E.E."/>
            <person name="Goodrich-Blair H."/>
            <person name="Stock S.P."/>
            <person name="Adams B.J."/>
            <person name="Sternberg P.W."/>
            <person name="Mortazavi A."/>
        </authorList>
    </citation>
    <scope>NUCLEOTIDE SEQUENCE [LARGE SCALE GENOMIC DNA]</scope>
    <source>
        <strain evidence="2 3">ALL</strain>
    </source>
</reference>
<gene>
    <name evidence="2" type="ORF">L596_012590</name>
</gene>